<dbReference type="EMBL" id="JAOYFB010000036">
    <property type="protein sequence ID" value="KAK4020356.1"/>
    <property type="molecule type" value="Genomic_DNA"/>
</dbReference>
<reference evidence="1 2" key="1">
    <citation type="journal article" date="2023" name="Nucleic Acids Res.">
        <title>The hologenome of Daphnia magna reveals possible DNA methylation and microbiome-mediated evolution of the host genome.</title>
        <authorList>
            <person name="Chaturvedi A."/>
            <person name="Li X."/>
            <person name="Dhandapani V."/>
            <person name="Marshall H."/>
            <person name="Kissane S."/>
            <person name="Cuenca-Cambronero M."/>
            <person name="Asole G."/>
            <person name="Calvet F."/>
            <person name="Ruiz-Romero M."/>
            <person name="Marangio P."/>
            <person name="Guigo R."/>
            <person name="Rago D."/>
            <person name="Mirbahai L."/>
            <person name="Eastwood N."/>
            <person name="Colbourne J.K."/>
            <person name="Zhou J."/>
            <person name="Mallon E."/>
            <person name="Orsini L."/>
        </authorList>
    </citation>
    <scope>NUCLEOTIDE SEQUENCE [LARGE SCALE GENOMIC DNA]</scope>
    <source>
        <strain evidence="1">LRV0_1</strain>
    </source>
</reference>
<name>A0ABR0A5E8_9CRUS</name>
<evidence type="ECO:0000313" key="2">
    <source>
        <dbReference type="Proteomes" id="UP001234178"/>
    </source>
</evidence>
<protein>
    <recommendedName>
        <fullName evidence="3">Secreted protein</fullName>
    </recommendedName>
</protein>
<evidence type="ECO:0000313" key="1">
    <source>
        <dbReference type="EMBL" id="KAK4020356.1"/>
    </source>
</evidence>
<accession>A0ABR0A5E8</accession>
<dbReference type="Proteomes" id="UP001234178">
    <property type="component" value="Unassembled WGS sequence"/>
</dbReference>
<gene>
    <name evidence="1" type="ORF">OUZ56_002340</name>
</gene>
<evidence type="ECO:0008006" key="3">
    <source>
        <dbReference type="Google" id="ProtNLM"/>
    </source>
</evidence>
<proteinExistence type="predicted"/>
<keyword evidence="2" id="KW-1185">Reference proteome</keyword>
<comment type="caution">
    <text evidence="1">The sequence shown here is derived from an EMBL/GenBank/DDBJ whole genome shotgun (WGS) entry which is preliminary data.</text>
</comment>
<organism evidence="1 2">
    <name type="scientific">Daphnia magna</name>
    <dbReference type="NCBI Taxonomy" id="35525"/>
    <lineage>
        <taxon>Eukaryota</taxon>
        <taxon>Metazoa</taxon>
        <taxon>Ecdysozoa</taxon>
        <taxon>Arthropoda</taxon>
        <taxon>Crustacea</taxon>
        <taxon>Branchiopoda</taxon>
        <taxon>Diplostraca</taxon>
        <taxon>Cladocera</taxon>
        <taxon>Anomopoda</taxon>
        <taxon>Daphniidae</taxon>
        <taxon>Daphnia</taxon>
    </lineage>
</organism>
<sequence length="78" mass="8456">MKAAFLAPSCASRCASSSAAGIPQCEGAVAYHFAIRIRRDVFSRDTTGHNWCVVLDACANGCQQMTCAEKEQQQTKTR</sequence>